<organism evidence="1 2">
    <name type="scientific">Naegleria lovaniensis</name>
    <name type="common">Amoeba</name>
    <dbReference type="NCBI Taxonomy" id="51637"/>
    <lineage>
        <taxon>Eukaryota</taxon>
        <taxon>Discoba</taxon>
        <taxon>Heterolobosea</taxon>
        <taxon>Tetramitia</taxon>
        <taxon>Eutetramitia</taxon>
        <taxon>Vahlkampfiidae</taxon>
        <taxon>Naegleria</taxon>
    </lineage>
</organism>
<dbReference type="GeneID" id="68097314"/>
<dbReference type="Proteomes" id="UP000816034">
    <property type="component" value="Unassembled WGS sequence"/>
</dbReference>
<name>A0AA88KJ43_NAELO</name>
<evidence type="ECO:0000313" key="1">
    <source>
        <dbReference type="EMBL" id="KAG2382892.1"/>
    </source>
</evidence>
<evidence type="ECO:0000313" key="2">
    <source>
        <dbReference type="Proteomes" id="UP000816034"/>
    </source>
</evidence>
<protein>
    <submittedName>
        <fullName evidence="1">Uncharacterized protein</fullName>
    </submittedName>
</protein>
<sequence length="387" mass="44125">MSPALSFLHDLLAQDDDIKSSTSLLSAEQSQQLIEYAQTVDEETLINDFSDAIYFLPRKLFSVLVHSLTSPDDAKKSGWDHSASAILQYFVICMSSVSNSMKLSAFFPKDEAKEGNIVEFANVLRSEQILERQDGIVSEELKFLILSFLASLLSVKSEGNVHPDMFQKNVKAQQEAFSENIQKAILNLIPVLLTLTESFTVPVINLIIAIHQGLATVQRRNAFIDELTLDYDAARGFNDGFLAQFNYLTLDIYNSLIFIQSVMALQDQRSDINLFLTNDINFLVDIILREEEKWSETLYAQDAKKLKTNPVLCMYETRLNYLKTLHSITKSKLYLHEKVTKEVYKHKEIIDILRKVLNEPEPAGAPKIFFTLKEEALEILDNKCFFK</sequence>
<dbReference type="EMBL" id="PYSW02000022">
    <property type="protein sequence ID" value="KAG2382892.1"/>
    <property type="molecule type" value="Genomic_DNA"/>
</dbReference>
<comment type="caution">
    <text evidence="1">The sequence shown here is derived from an EMBL/GenBank/DDBJ whole genome shotgun (WGS) entry which is preliminary data.</text>
</comment>
<gene>
    <name evidence="1" type="ORF">C9374_004859</name>
</gene>
<dbReference type="RefSeq" id="XP_044548571.1">
    <property type="nucleotide sequence ID" value="XM_044694544.1"/>
</dbReference>
<proteinExistence type="predicted"/>
<dbReference type="AlphaFoldDB" id="A0AA88KJ43"/>
<reference evidence="1 2" key="1">
    <citation type="journal article" date="2018" name="BMC Genomics">
        <title>The genome of Naegleria lovaniensis, the basis for a comparative approach to unravel pathogenicity factors of the human pathogenic amoeba N. fowleri.</title>
        <authorList>
            <person name="Liechti N."/>
            <person name="Schurch N."/>
            <person name="Bruggmann R."/>
            <person name="Wittwer M."/>
        </authorList>
    </citation>
    <scope>NUCLEOTIDE SEQUENCE [LARGE SCALE GENOMIC DNA]</scope>
    <source>
        <strain evidence="1 2">ATCC 30569</strain>
    </source>
</reference>
<accession>A0AA88KJ43</accession>
<keyword evidence="2" id="KW-1185">Reference proteome</keyword>